<dbReference type="Pfam" id="PF01850">
    <property type="entry name" value="PIN"/>
    <property type="match status" value="1"/>
</dbReference>
<keyword evidence="2 8" id="KW-1277">Toxin-antitoxin system</keyword>
<dbReference type="InterPro" id="IPR022907">
    <property type="entry name" value="VapC_family"/>
</dbReference>
<dbReference type="SUPFAM" id="SSF88723">
    <property type="entry name" value="PIN domain-like"/>
    <property type="match status" value="1"/>
</dbReference>
<accession>A0A2T4TVQ2</accession>
<evidence type="ECO:0000256" key="3">
    <source>
        <dbReference type="ARBA" id="ARBA00022722"/>
    </source>
</evidence>
<evidence type="ECO:0000256" key="2">
    <source>
        <dbReference type="ARBA" id="ARBA00022649"/>
    </source>
</evidence>
<sequence length="139" mass="15377">MGLVLDSSVLIAAERGRFALTTTTDAMAEEPVVLSAITASELLHGVYRAADLARRLQRERFVEAILARFPILEFGLETARIHARLWAELAASGQRIGAHDLLIAATAMELDFKVATLDYRDFPRIPGLRLHNWGEAHSI</sequence>
<comment type="similarity">
    <text evidence="7 8">Belongs to the PINc/VapC protein family.</text>
</comment>
<evidence type="ECO:0000313" key="10">
    <source>
        <dbReference type="EMBL" id="PTL35197.1"/>
    </source>
</evidence>
<dbReference type="CDD" id="cd18733">
    <property type="entry name" value="PIN_RfVapC1-like"/>
    <property type="match status" value="1"/>
</dbReference>
<keyword evidence="6 8" id="KW-0460">Magnesium</keyword>
<name>A0A2T4TVQ2_9BACT</name>
<dbReference type="GO" id="GO:0090729">
    <property type="term" value="F:toxin activity"/>
    <property type="evidence" value="ECO:0007669"/>
    <property type="project" value="UniProtKB-KW"/>
</dbReference>
<comment type="cofactor">
    <cofactor evidence="1 8">
        <name>Mg(2+)</name>
        <dbReference type="ChEBI" id="CHEBI:18420"/>
    </cofactor>
</comment>
<dbReference type="GO" id="GO:0004540">
    <property type="term" value="F:RNA nuclease activity"/>
    <property type="evidence" value="ECO:0007669"/>
    <property type="project" value="InterPro"/>
</dbReference>
<dbReference type="InterPro" id="IPR050556">
    <property type="entry name" value="Type_II_TA_system_RNase"/>
</dbReference>
<gene>
    <name evidence="8" type="primary">vapC</name>
    <name evidence="10" type="ORF">CLG94_10855</name>
</gene>
<evidence type="ECO:0000256" key="4">
    <source>
        <dbReference type="ARBA" id="ARBA00022723"/>
    </source>
</evidence>
<dbReference type="EC" id="3.1.-.-" evidence="8"/>
<reference evidence="11" key="2">
    <citation type="journal article" date="2018" name="Environ. Microbiol.">
        <title>Bloom of a denitrifying methanotroph, 'Candidatus Methylomirabilis limnetica', in a deep stratified lake.</title>
        <authorList>
            <person name="Graf J.S."/>
            <person name="Mayr M.J."/>
            <person name="Marchant H.K."/>
            <person name="Tienken D."/>
            <person name="Hach P.F."/>
            <person name="Brand A."/>
            <person name="Schubert C.J."/>
            <person name="Kuypers M.M."/>
            <person name="Milucka J."/>
        </authorList>
    </citation>
    <scope>NUCLEOTIDE SEQUENCE [LARGE SCALE GENOMIC DNA]</scope>
    <source>
        <strain evidence="11">Zug</strain>
    </source>
</reference>
<organism evidence="10 11">
    <name type="scientific">Candidatus Methylomirabilis limnetica</name>
    <dbReference type="NCBI Taxonomy" id="2033718"/>
    <lineage>
        <taxon>Bacteria</taxon>
        <taxon>Candidatus Methylomirabilota</taxon>
        <taxon>Candidatus Methylomirabilia</taxon>
        <taxon>Candidatus Methylomirabilales</taxon>
        <taxon>Candidatus Methylomirabilaceae</taxon>
        <taxon>Candidatus Methylomirabilis</taxon>
    </lineage>
</organism>
<comment type="function">
    <text evidence="8">Toxic component of a toxin-antitoxin (TA) system. An RNase.</text>
</comment>
<dbReference type="InterPro" id="IPR002716">
    <property type="entry name" value="PIN_dom"/>
</dbReference>
<dbReference type="RefSeq" id="WP_107563469.1">
    <property type="nucleotide sequence ID" value="NZ_NVQC01000028.1"/>
</dbReference>
<dbReference type="Proteomes" id="UP000241436">
    <property type="component" value="Unassembled WGS sequence"/>
</dbReference>
<dbReference type="HAMAP" id="MF_00265">
    <property type="entry name" value="VapC_Nob1"/>
    <property type="match status" value="1"/>
</dbReference>
<comment type="caution">
    <text evidence="10">The sequence shown here is derived from an EMBL/GenBank/DDBJ whole genome shotgun (WGS) entry which is preliminary data.</text>
</comment>
<dbReference type="InterPro" id="IPR029060">
    <property type="entry name" value="PIN-like_dom_sf"/>
</dbReference>
<reference evidence="10 11" key="1">
    <citation type="submission" date="2017-09" db="EMBL/GenBank/DDBJ databases">
        <title>Bloom of a denitrifying methanotroph, Candidatus Methylomirabilis limnetica, in a deep stratified lake.</title>
        <authorList>
            <person name="Graf J.S."/>
            <person name="Marchant H.K."/>
            <person name="Tienken D."/>
            <person name="Hach P.F."/>
            <person name="Brand A."/>
            <person name="Schubert C.J."/>
            <person name="Kuypers M.M."/>
            <person name="Milucka J."/>
        </authorList>
    </citation>
    <scope>NUCLEOTIDE SEQUENCE [LARGE SCALE GENOMIC DNA]</scope>
    <source>
        <strain evidence="10 11">Zug</strain>
    </source>
</reference>
<proteinExistence type="inferred from homology"/>
<evidence type="ECO:0000256" key="1">
    <source>
        <dbReference type="ARBA" id="ARBA00001946"/>
    </source>
</evidence>
<feature type="domain" description="PIN" evidence="9">
    <location>
        <begin position="4"/>
        <end position="127"/>
    </location>
</feature>
<feature type="binding site" evidence="8">
    <location>
        <position position="100"/>
    </location>
    <ligand>
        <name>Mg(2+)</name>
        <dbReference type="ChEBI" id="CHEBI:18420"/>
    </ligand>
</feature>
<evidence type="ECO:0000256" key="6">
    <source>
        <dbReference type="ARBA" id="ARBA00022842"/>
    </source>
</evidence>
<dbReference type="PANTHER" id="PTHR33653">
    <property type="entry name" value="RIBONUCLEASE VAPC2"/>
    <property type="match status" value="1"/>
</dbReference>
<dbReference type="Gene3D" id="3.40.50.1010">
    <property type="entry name" value="5'-nuclease"/>
    <property type="match status" value="1"/>
</dbReference>
<feature type="binding site" evidence="8">
    <location>
        <position position="6"/>
    </location>
    <ligand>
        <name>Mg(2+)</name>
        <dbReference type="ChEBI" id="CHEBI:18420"/>
    </ligand>
</feature>
<dbReference type="AlphaFoldDB" id="A0A2T4TVQ2"/>
<dbReference type="PANTHER" id="PTHR33653:SF1">
    <property type="entry name" value="RIBONUCLEASE VAPC2"/>
    <property type="match status" value="1"/>
</dbReference>
<evidence type="ECO:0000313" key="11">
    <source>
        <dbReference type="Proteomes" id="UP000241436"/>
    </source>
</evidence>
<keyword evidence="4 8" id="KW-0479">Metal-binding</keyword>
<evidence type="ECO:0000256" key="5">
    <source>
        <dbReference type="ARBA" id="ARBA00022801"/>
    </source>
</evidence>
<protein>
    <recommendedName>
        <fullName evidence="8">Ribonuclease VapC</fullName>
        <shortName evidence="8">RNase VapC</shortName>
        <ecNumber evidence="8">3.1.-.-</ecNumber>
    </recommendedName>
    <alternativeName>
        <fullName evidence="8">Toxin VapC</fullName>
    </alternativeName>
</protein>
<evidence type="ECO:0000256" key="7">
    <source>
        <dbReference type="ARBA" id="ARBA00038093"/>
    </source>
</evidence>
<keyword evidence="8" id="KW-0800">Toxin</keyword>
<keyword evidence="11" id="KW-1185">Reference proteome</keyword>
<evidence type="ECO:0000256" key="8">
    <source>
        <dbReference type="HAMAP-Rule" id="MF_00265"/>
    </source>
</evidence>
<dbReference type="EMBL" id="NVQC01000028">
    <property type="protein sequence ID" value="PTL35197.1"/>
    <property type="molecule type" value="Genomic_DNA"/>
</dbReference>
<evidence type="ECO:0000259" key="9">
    <source>
        <dbReference type="Pfam" id="PF01850"/>
    </source>
</evidence>
<dbReference type="OrthoDB" id="9799448at2"/>
<dbReference type="GO" id="GO:0000287">
    <property type="term" value="F:magnesium ion binding"/>
    <property type="evidence" value="ECO:0007669"/>
    <property type="project" value="UniProtKB-UniRule"/>
</dbReference>
<keyword evidence="5 8" id="KW-0378">Hydrolase</keyword>
<keyword evidence="3 8" id="KW-0540">Nuclease</keyword>
<dbReference type="GO" id="GO:0016787">
    <property type="term" value="F:hydrolase activity"/>
    <property type="evidence" value="ECO:0007669"/>
    <property type="project" value="UniProtKB-KW"/>
</dbReference>